<dbReference type="AlphaFoldDB" id="A0A6D2I0J3"/>
<evidence type="ECO:0000313" key="2">
    <source>
        <dbReference type="EMBL" id="CAA7022947.1"/>
    </source>
</evidence>
<dbReference type="EMBL" id="CACVBM020000754">
    <property type="protein sequence ID" value="CAA7022947.1"/>
    <property type="molecule type" value="Genomic_DNA"/>
</dbReference>
<dbReference type="Proteomes" id="UP000467841">
    <property type="component" value="Unassembled WGS sequence"/>
</dbReference>
<sequence length="117" mass="13279">MSTNISPNFFKIAAFQNSCPNVFQNQDTISLADVGFERPTLPVVADNNNIDVLNNLMQSQLEPELLHSQYQSQTLESQMSEEAVIQTLPFIEQLEREKSEPIAKDNIEDPENLELKL</sequence>
<proteinExistence type="predicted"/>
<evidence type="ECO:0000256" key="1">
    <source>
        <dbReference type="SAM" id="MobiDB-lite"/>
    </source>
</evidence>
<evidence type="ECO:0000313" key="3">
    <source>
        <dbReference type="Proteomes" id="UP000467841"/>
    </source>
</evidence>
<keyword evidence="3" id="KW-1185">Reference proteome</keyword>
<protein>
    <submittedName>
        <fullName evidence="2">Uncharacterized protein</fullName>
    </submittedName>
</protein>
<organism evidence="2 3">
    <name type="scientific">Microthlaspi erraticum</name>
    <dbReference type="NCBI Taxonomy" id="1685480"/>
    <lineage>
        <taxon>Eukaryota</taxon>
        <taxon>Viridiplantae</taxon>
        <taxon>Streptophyta</taxon>
        <taxon>Embryophyta</taxon>
        <taxon>Tracheophyta</taxon>
        <taxon>Spermatophyta</taxon>
        <taxon>Magnoliopsida</taxon>
        <taxon>eudicotyledons</taxon>
        <taxon>Gunneridae</taxon>
        <taxon>Pentapetalae</taxon>
        <taxon>rosids</taxon>
        <taxon>malvids</taxon>
        <taxon>Brassicales</taxon>
        <taxon>Brassicaceae</taxon>
        <taxon>Coluteocarpeae</taxon>
        <taxon>Microthlaspi</taxon>
    </lineage>
</organism>
<comment type="caution">
    <text evidence="2">The sequence shown here is derived from an EMBL/GenBank/DDBJ whole genome shotgun (WGS) entry which is preliminary data.</text>
</comment>
<accession>A0A6D2I0J3</accession>
<reference evidence="2" key="1">
    <citation type="submission" date="2020-01" db="EMBL/GenBank/DDBJ databases">
        <authorList>
            <person name="Mishra B."/>
        </authorList>
    </citation>
    <scope>NUCLEOTIDE SEQUENCE [LARGE SCALE GENOMIC DNA]</scope>
</reference>
<name>A0A6D2I0J3_9BRAS</name>
<feature type="region of interest" description="Disordered" evidence="1">
    <location>
        <begin position="97"/>
        <end position="117"/>
    </location>
</feature>
<gene>
    <name evidence="2" type="ORF">MERR_LOCUS10182</name>
</gene>